<sequence>MAMEIKVDCQEAFAGILVFTRTSPVYHFGAVRVRYLLSFPVYFYLFRKFNAAQRPRRNEGDCGALASNGGRVVTTKIRITFGTLMRLRCRPINRIKVRTLHVTVNRQAMRPK</sequence>
<evidence type="ECO:0000313" key="1">
    <source>
        <dbReference type="EMBL" id="CAH2055948.1"/>
    </source>
</evidence>
<dbReference type="EMBL" id="OW152834">
    <property type="protein sequence ID" value="CAH2055948.1"/>
    <property type="molecule type" value="Genomic_DNA"/>
</dbReference>
<dbReference type="Proteomes" id="UP000837857">
    <property type="component" value="Chromosome 22"/>
</dbReference>
<evidence type="ECO:0000313" key="2">
    <source>
        <dbReference type="Proteomes" id="UP000837857"/>
    </source>
</evidence>
<keyword evidence="2" id="KW-1185">Reference proteome</keyword>
<gene>
    <name evidence="1" type="ORF">IPOD504_LOCUS9236</name>
</gene>
<organism evidence="1 2">
    <name type="scientific">Iphiclides podalirius</name>
    <name type="common">scarce swallowtail</name>
    <dbReference type="NCBI Taxonomy" id="110791"/>
    <lineage>
        <taxon>Eukaryota</taxon>
        <taxon>Metazoa</taxon>
        <taxon>Ecdysozoa</taxon>
        <taxon>Arthropoda</taxon>
        <taxon>Hexapoda</taxon>
        <taxon>Insecta</taxon>
        <taxon>Pterygota</taxon>
        <taxon>Neoptera</taxon>
        <taxon>Endopterygota</taxon>
        <taxon>Lepidoptera</taxon>
        <taxon>Glossata</taxon>
        <taxon>Ditrysia</taxon>
        <taxon>Papilionoidea</taxon>
        <taxon>Papilionidae</taxon>
        <taxon>Papilioninae</taxon>
        <taxon>Iphiclides</taxon>
    </lineage>
</organism>
<reference evidence="1" key="1">
    <citation type="submission" date="2022-03" db="EMBL/GenBank/DDBJ databases">
        <authorList>
            <person name="Martin H S."/>
        </authorList>
    </citation>
    <scope>NUCLEOTIDE SEQUENCE</scope>
</reference>
<name>A0ABN8IEF6_9NEOP</name>
<proteinExistence type="predicted"/>
<feature type="non-terminal residue" evidence="1">
    <location>
        <position position="112"/>
    </location>
</feature>
<protein>
    <submittedName>
        <fullName evidence="1">Uncharacterized protein</fullName>
    </submittedName>
</protein>
<accession>A0ABN8IEF6</accession>